<evidence type="ECO:0000313" key="1">
    <source>
        <dbReference type="EMBL" id="AKT41186.1"/>
    </source>
</evidence>
<dbReference type="Proteomes" id="UP000067626">
    <property type="component" value="Chromosome"/>
</dbReference>
<evidence type="ECO:0008006" key="3">
    <source>
        <dbReference type="Google" id="ProtNLM"/>
    </source>
</evidence>
<dbReference type="OrthoDB" id="9765809at2"/>
<dbReference type="EMBL" id="CP012159">
    <property type="protein sequence ID" value="AKT41186.1"/>
    <property type="molecule type" value="Genomic_DNA"/>
</dbReference>
<name>A0A0K1EJZ7_CHOCO</name>
<proteinExistence type="predicted"/>
<keyword evidence="2" id="KW-1185">Reference proteome</keyword>
<dbReference type="AlphaFoldDB" id="A0A0K1EJZ7"/>
<sequence>MDTLRSEFSADALRSLAWAGDDLVDWIGGRRIRMDGCVERFGTGYTYRFDAVVGLGEVGVMFEACGTKGRVVRSNGALASAQFVPLGIEELREIDRSFYCAENVAFPVCVFTLPDGRSALAHAPRSYNELEIELLDGTPLTRRQGTCDDVFHARLSVSPDGRWLLSNGWVWHPWTVAQVYDVARALTEPTHLSGPGLALDFGASFKGEAEAAVISGDRLIVSGSAECPMLSVVELPSGKLQAAHPLRVSLGTQLVAWGRDHVLALDGEVRVVALADGEVVTTLDADTRGSSRPAIPTAPPKPPYIAIDPVRPRLAIGRATGEIVTFTLSS</sequence>
<dbReference type="SUPFAM" id="SSF50969">
    <property type="entry name" value="YVTN repeat-like/Quinoprotein amine dehydrogenase"/>
    <property type="match status" value="1"/>
</dbReference>
<organism evidence="1 2">
    <name type="scientific">Chondromyces crocatus</name>
    <dbReference type="NCBI Taxonomy" id="52"/>
    <lineage>
        <taxon>Bacteria</taxon>
        <taxon>Pseudomonadati</taxon>
        <taxon>Myxococcota</taxon>
        <taxon>Polyangia</taxon>
        <taxon>Polyangiales</taxon>
        <taxon>Polyangiaceae</taxon>
        <taxon>Chondromyces</taxon>
    </lineage>
</organism>
<dbReference type="RefSeq" id="WP_050432999.1">
    <property type="nucleotide sequence ID" value="NZ_CP012159.1"/>
</dbReference>
<dbReference type="KEGG" id="ccro:CMC5_053470"/>
<protein>
    <recommendedName>
        <fullName evidence="3">SMP-30/Gluconolactonase/LRE-like region domain-containing protein</fullName>
    </recommendedName>
</protein>
<accession>A0A0K1EJZ7</accession>
<dbReference type="InterPro" id="IPR011044">
    <property type="entry name" value="Quino_amine_DH_bsu"/>
</dbReference>
<reference evidence="1 2" key="1">
    <citation type="submission" date="2015-07" db="EMBL/GenBank/DDBJ databases">
        <title>Genome analysis of myxobacterium Chondromyces crocatus Cm c5 reveals a high potential for natural compound synthesis and the genetic basis for the loss of fruiting body formation.</title>
        <authorList>
            <person name="Zaburannyi N."/>
            <person name="Bunk B."/>
            <person name="Maier J."/>
            <person name="Overmann J."/>
            <person name="Mueller R."/>
        </authorList>
    </citation>
    <scope>NUCLEOTIDE SEQUENCE [LARGE SCALE GENOMIC DNA]</scope>
    <source>
        <strain evidence="1 2">Cm c5</strain>
    </source>
</reference>
<evidence type="ECO:0000313" key="2">
    <source>
        <dbReference type="Proteomes" id="UP000067626"/>
    </source>
</evidence>
<gene>
    <name evidence="1" type="ORF">CMC5_053470</name>
</gene>